<feature type="transmembrane region" description="Helical" evidence="1">
    <location>
        <begin position="64"/>
        <end position="82"/>
    </location>
</feature>
<evidence type="ECO:0000313" key="2">
    <source>
        <dbReference type="EMBL" id="OMJ10243.1"/>
    </source>
</evidence>
<keyword evidence="3" id="KW-1185">Reference proteome</keyword>
<organism evidence="2 3">
    <name type="scientific">Smittium culicis</name>
    <dbReference type="NCBI Taxonomy" id="133412"/>
    <lineage>
        <taxon>Eukaryota</taxon>
        <taxon>Fungi</taxon>
        <taxon>Fungi incertae sedis</taxon>
        <taxon>Zoopagomycota</taxon>
        <taxon>Kickxellomycotina</taxon>
        <taxon>Harpellomycetes</taxon>
        <taxon>Harpellales</taxon>
        <taxon>Legeriomycetaceae</taxon>
        <taxon>Smittium</taxon>
    </lineage>
</organism>
<keyword evidence="1" id="KW-0472">Membrane</keyword>
<keyword evidence="1" id="KW-1133">Transmembrane helix</keyword>
<reference evidence="3" key="1">
    <citation type="submission" date="2017-01" db="EMBL/GenBank/DDBJ databases">
        <authorList>
            <person name="Wang Y."/>
            <person name="White M."/>
            <person name="Kvist S."/>
            <person name="Moncalvo J.-M."/>
        </authorList>
    </citation>
    <scope>NUCLEOTIDE SEQUENCE [LARGE SCALE GENOMIC DNA]</scope>
    <source>
        <strain evidence="3">ID-206-W2</strain>
    </source>
</reference>
<sequence>MSTCVPTGLSDGLKIQKFSVKYQSFYGSITTISSIISTGVPFILLVFPSSICIAAYMIPFAQSIHLHPFLPATLLTLFVYGFHARLMTINFH</sequence>
<dbReference type="EMBL" id="LSSM01006697">
    <property type="protein sequence ID" value="OMJ10243.1"/>
    <property type="molecule type" value="Genomic_DNA"/>
</dbReference>
<dbReference type="Proteomes" id="UP000187429">
    <property type="component" value="Unassembled WGS sequence"/>
</dbReference>
<comment type="caution">
    <text evidence="2">The sequence shown here is derived from an EMBL/GenBank/DDBJ whole genome shotgun (WGS) entry which is preliminary data.</text>
</comment>
<gene>
    <name evidence="2" type="ORF">AYI69_g10321</name>
</gene>
<proteinExistence type="predicted"/>
<evidence type="ECO:0000256" key="1">
    <source>
        <dbReference type="SAM" id="Phobius"/>
    </source>
</evidence>
<accession>A0A1R1X6H7</accession>
<keyword evidence="1" id="KW-0812">Transmembrane</keyword>
<name>A0A1R1X6H7_9FUNG</name>
<dbReference type="AlphaFoldDB" id="A0A1R1X6H7"/>
<feature type="transmembrane region" description="Helical" evidence="1">
    <location>
        <begin position="25"/>
        <end position="58"/>
    </location>
</feature>
<evidence type="ECO:0000313" key="3">
    <source>
        <dbReference type="Proteomes" id="UP000187429"/>
    </source>
</evidence>
<protein>
    <submittedName>
        <fullName evidence="2">Uncharacterized protein</fullName>
    </submittedName>
</protein>